<evidence type="ECO:0000313" key="1">
    <source>
        <dbReference type="EMBL" id="KFW07237.1"/>
    </source>
</evidence>
<dbReference type="AlphaFoldDB" id="A0A093J5Q6"/>
<evidence type="ECO:0000313" key="2">
    <source>
        <dbReference type="Proteomes" id="UP000054232"/>
    </source>
</evidence>
<keyword evidence="2" id="KW-1185">Reference proteome</keyword>
<reference evidence="1 2" key="1">
    <citation type="submission" date="2014-04" db="EMBL/GenBank/DDBJ databases">
        <title>Genome evolution of avian class.</title>
        <authorList>
            <person name="Zhang G."/>
            <person name="Li C."/>
        </authorList>
    </citation>
    <scope>NUCLEOTIDE SEQUENCE [LARGE SCALE GENOMIC DNA]</scope>
    <source>
        <strain evidence="1">BGI_N326</strain>
    </source>
</reference>
<dbReference type="EMBL" id="KK570678">
    <property type="protein sequence ID" value="KFW07237.1"/>
    <property type="molecule type" value="Genomic_DNA"/>
</dbReference>
<proteinExistence type="predicted"/>
<organism evidence="1 2">
    <name type="scientific">Eurypyga helias</name>
    <name type="common">Sunbittern</name>
    <name type="synonym">Ardea helias</name>
    <dbReference type="NCBI Taxonomy" id="54383"/>
    <lineage>
        <taxon>Eukaryota</taxon>
        <taxon>Metazoa</taxon>
        <taxon>Chordata</taxon>
        <taxon>Craniata</taxon>
        <taxon>Vertebrata</taxon>
        <taxon>Euteleostomi</taxon>
        <taxon>Archelosauria</taxon>
        <taxon>Archosauria</taxon>
        <taxon>Dinosauria</taxon>
        <taxon>Saurischia</taxon>
        <taxon>Theropoda</taxon>
        <taxon>Coelurosauria</taxon>
        <taxon>Aves</taxon>
        <taxon>Neognathae</taxon>
        <taxon>Neoaves</taxon>
        <taxon>Phaethontimorphae</taxon>
        <taxon>Eurypygiformes</taxon>
        <taxon>Eurypygidae</taxon>
        <taxon>Eurypyga</taxon>
    </lineage>
</organism>
<feature type="non-terminal residue" evidence="1">
    <location>
        <position position="99"/>
    </location>
</feature>
<accession>A0A093J5Q6</accession>
<gene>
    <name evidence="1" type="ORF">N326_05848</name>
</gene>
<name>A0A093J5Q6_EURHL</name>
<protein>
    <submittedName>
        <fullName evidence="1">Uncharacterized protein</fullName>
    </submittedName>
</protein>
<feature type="non-terminal residue" evidence="1">
    <location>
        <position position="1"/>
    </location>
</feature>
<dbReference type="Proteomes" id="UP000054232">
    <property type="component" value="Unassembled WGS sequence"/>
</dbReference>
<sequence>PHTLSIQDLCLELCASDFSFVSPQTALLQLHQATHSRASLLGGDRQRGLALNRCVFLSRPKINVSEGINRCEKKARTLGKQDCFVFPEAKSLFTRRLLF</sequence>